<dbReference type="SUPFAM" id="SSF46785">
    <property type="entry name" value="Winged helix' DNA-binding domain"/>
    <property type="match status" value="1"/>
</dbReference>
<protein>
    <submittedName>
        <fullName evidence="3">Methyltransferase domain-containing protein</fullName>
    </submittedName>
</protein>
<evidence type="ECO:0000313" key="4">
    <source>
        <dbReference type="Proteomes" id="UP000440096"/>
    </source>
</evidence>
<feature type="domain" description="S-adenosylmethionine-dependent methyltransferase Rv2258c-like winged HTH" evidence="2">
    <location>
        <begin position="20"/>
        <end position="92"/>
    </location>
</feature>
<comment type="caution">
    <text evidence="3">The sequence shown here is derived from an EMBL/GenBank/DDBJ whole genome shotgun (WGS) entry which is preliminary data.</text>
</comment>
<dbReference type="InterPro" id="IPR048711">
    <property type="entry name" value="WHD_Rv2258c"/>
</dbReference>
<evidence type="ECO:0000313" key="3">
    <source>
        <dbReference type="EMBL" id="MTD54561.1"/>
    </source>
</evidence>
<dbReference type="CDD" id="cd02440">
    <property type="entry name" value="AdoMet_MTases"/>
    <property type="match status" value="1"/>
</dbReference>
<dbReference type="InterPro" id="IPR025714">
    <property type="entry name" value="Methyltranfer_dom"/>
</dbReference>
<dbReference type="Pfam" id="PF13847">
    <property type="entry name" value="Methyltransf_31"/>
    <property type="match status" value="1"/>
</dbReference>
<accession>A0A6N7Z327</accession>
<reference evidence="3 4" key="1">
    <citation type="submission" date="2019-11" db="EMBL/GenBank/DDBJ databases">
        <title>Draft genome of Amycolatopsis RM579.</title>
        <authorList>
            <person name="Duangmal K."/>
            <person name="Mingma R."/>
        </authorList>
    </citation>
    <scope>NUCLEOTIDE SEQUENCE [LARGE SCALE GENOMIC DNA]</scope>
    <source>
        <strain evidence="3 4">RM579</strain>
    </source>
</reference>
<dbReference type="Proteomes" id="UP000440096">
    <property type="component" value="Unassembled WGS sequence"/>
</dbReference>
<keyword evidence="3" id="KW-0808">Transferase</keyword>
<keyword evidence="3" id="KW-0489">Methyltransferase</keyword>
<organism evidence="3 4">
    <name type="scientific">Amycolatopsis pithecellobii</name>
    <dbReference type="NCBI Taxonomy" id="664692"/>
    <lineage>
        <taxon>Bacteria</taxon>
        <taxon>Bacillati</taxon>
        <taxon>Actinomycetota</taxon>
        <taxon>Actinomycetes</taxon>
        <taxon>Pseudonocardiales</taxon>
        <taxon>Pseudonocardiaceae</taxon>
        <taxon>Amycolatopsis</taxon>
    </lineage>
</organism>
<evidence type="ECO:0000259" key="1">
    <source>
        <dbReference type="Pfam" id="PF13847"/>
    </source>
</evidence>
<dbReference type="PANTHER" id="PTHR45128">
    <property type="entry name" value="METHYLTRANSFERASE TYPE 11"/>
    <property type="match status" value="1"/>
</dbReference>
<gene>
    <name evidence="3" type="ORF">GKO32_11310</name>
</gene>
<dbReference type="OrthoDB" id="9801363at2"/>
<dbReference type="GO" id="GO:0008168">
    <property type="term" value="F:methyltransferase activity"/>
    <property type="evidence" value="ECO:0007669"/>
    <property type="project" value="UniProtKB-KW"/>
</dbReference>
<dbReference type="PANTHER" id="PTHR45128:SF2">
    <property type="entry name" value="METHYLTRANSFERASE DOMAIN-CONTAINING PROTEIN"/>
    <property type="match status" value="1"/>
</dbReference>
<name>A0A6N7Z327_9PSEU</name>
<dbReference type="EMBL" id="WMBA01000013">
    <property type="protein sequence ID" value="MTD54561.1"/>
    <property type="molecule type" value="Genomic_DNA"/>
</dbReference>
<feature type="domain" description="Methyltransferase" evidence="1">
    <location>
        <begin position="169"/>
        <end position="276"/>
    </location>
</feature>
<dbReference type="Gene3D" id="3.40.50.150">
    <property type="entry name" value="Vaccinia Virus protein VP39"/>
    <property type="match status" value="1"/>
</dbReference>
<dbReference type="Gene3D" id="1.10.10.10">
    <property type="entry name" value="Winged helix-like DNA-binding domain superfamily/Winged helix DNA-binding domain"/>
    <property type="match status" value="1"/>
</dbReference>
<keyword evidence="4" id="KW-1185">Reference proteome</keyword>
<dbReference type="InterPro" id="IPR036388">
    <property type="entry name" value="WH-like_DNA-bd_sf"/>
</dbReference>
<sequence>MDEQRATEFTGRVLTDTAAAATTVLAAFGDRLGLFKDLAAQGPATSAQLARRTGLNERYVREWLSGMYAAGYLTYADADQRYPLPAEHAPALATEPGPAFFGGVHQELLGALQRYDDVLGSFHTGGGVHAEHLHPDVAAGTGRFTAQWHRNLLVQDWLPRVPGTLAKLRDGARIADIGCGAGLALITLAGAFPTASCAGYDVSPAAIETARTNAEEAGVGDRVRFEVRDAADGLPEHFDVITTFDVVHDAVDPLGMLRSIREGLRAGGRYLCLDINCSADPSDNVGPIATLLYGFSLLYCMTTSLAEDGEGLGTLGLPEPKLRELATRAGFTTVERVLMDNPFNALYELRR</sequence>
<dbReference type="SUPFAM" id="SSF53335">
    <property type="entry name" value="S-adenosyl-L-methionine-dependent methyltransferases"/>
    <property type="match status" value="1"/>
</dbReference>
<dbReference type="AlphaFoldDB" id="A0A6N7Z327"/>
<dbReference type="Pfam" id="PF21320">
    <property type="entry name" value="WHD_Rv2258c"/>
    <property type="match status" value="1"/>
</dbReference>
<evidence type="ECO:0000259" key="2">
    <source>
        <dbReference type="Pfam" id="PF21320"/>
    </source>
</evidence>
<dbReference type="InterPro" id="IPR053173">
    <property type="entry name" value="SAM-binding_MTase"/>
</dbReference>
<dbReference type="InterPro" id="IPR029063">
    <property type="entry name" value="SAM-dependent_MTases_sf"/>
</dbReference>
<dbReference type="RefSeq" id="WP_154756781.1">
    <property type="nucleotide sequence ID" value="NZ_WMBA01000013.1"/>
</dbReference>
<dbReference type="InterPro" id="IPR036390">
    <property type="entry name" value="WH_DNA-bd_sf"/>
</dbReference>
<dbReference type="GO" id="GO:0032259">
    <property type="term" value="P:methylation"/>
    <property type="evidence" value="ECO:0007669"/>
    <property type="project" value="UniProtKB-KW"/>
</dbReference>
<proteinExistence type="predicted"/>